<sequence>MTHYRDPVATRLFAHVVDVMLVRHADLFDKDWWNIKMLAKVAGSTSQKWPNTSTQKEIIELDVSNLVHPPSWIHDELDYDIEIMRRPQPRFHPDGGTDDFFLFEDSRSSTGGTGLTSGLMGTRDTTGSAGGTTGTTSGTGGGVSQTATSGAQLVSLPCLPQIMNLFFCYYEFPTRFTPRSSSATSYVVSLCPPFRVRVSSYLDKRSNGAGVQSLR</sequence>
<dbReference type="EMBL" id="CAAALY010244683">
    <property type="protein sequence ID" value="VEL32793.1"/>
    <property type="molecule type" value="Genomic_DNA"/>
</dbReference>
<reference evidence="2" key="1">
    <citation type="submission" date="2018-11" db="EMBL/GenBank/DDBJ databases">
        <authorList>
            <consortium name="Pathogen Informatics"/>
        </authorList>
    </citation>
    <scope>NUCLEOTIDE SEQUENCE</scope>
</reference>
<protein>
    <submittedName>
        <fullName evidence="2">Uncharacterized protein</fullName>
    </submittedName>
</protein>
<accession>A0A448XB88</accession>
<feature type="compositionally biased region" description="Low complexity" evidence="1">
    <location>
        <begin position="116"/>
        <end position="127"/>
    </location>
</feature>
<evidence type="ECO:0000256" key="1">
    <source>
        <dbReference type="SAM" id="MobiDB-lite"/>
    </source>
</evidence>
<comment type="caution">
    <text evidence="2">The sequence shown here is derived from an EMBL/GenBank/DDBJ whole genome shotgun (WGS) entry which is preliminary data.</text>
</comment>
<dbReference type="OrthoDB" id="342131at2759"/>
<evidence type="ECO:0000313" key="2">
    <source>
        <dbReference type="EMBL" id="VEL32793.1"/>
    </source>
</evidence>
<evidence type="ECO:0000313" key="3">
    <source>
        <dbReference type="Proteomes" id="UP000784294"/>
    </source>
</evidence>
<feature type="region of interest" description="Disordered" evidence="1">
    <location>
        <begin position="111"/>
        <end position="144"/>
    </location>
</feature>
<keyword evidence="3" id="KW-1185">Reference proteome</keyword>
<dbReference type="AlphaFoldDB" id="A0A448XB88"/>
<feature type="compositionally biased region" description="Gly residues" evidence="1">
    <location>
        <begin position="128"/>
        <end position="143"/>
    </location>
</feature>
<gene>
    <name evidence="2" type="ORF">PXEA_LOCUS26233</name>
</gene>
<dbReference type="Proteomes" id="UP000784294">
    <property type="component" value="Unassembled WGS sequence"/>
</dbReference>
<organism evidence="2 3">
    <name type="scientific">Protopolystoma xenopodis</name>
    <dbReference type="NCBI Taxonomy" id="117903"/>
    <lineage>
        <taxon>Eukaryota</taxon>
        <taxon>Metazoa</taxon>
        <taxon>Spiralia</taxon>
        <taxon>Lophotrochozoa</taxon>
        <taxon>Platyhelminthes</taxon>
        <taxon>Monogenea</taxon>
        <taxon>Polyopisthocotylea</taxon>
        <taxon>Polystomatidea</taxon>
        <taxon>Polystomatidae</taxon>
        <taxon>Protopolystoma</taxon>
    </lineage>
</organism>
<name>A0A448XB88_9PLAT</name>
<proteinExistence type="predicted"/>